<dbReference type="OrthoDB" id="9787428at2"/>
<evidence type="ECO:0000313" key="3">
    <source>
        <dbReference type="Proteomes" id="UP000199412"/>
    </source>
</evidence>
<sequence length="194" mass="20349">MEFNGEYTIPTDRLSVWRALHDPDVLKPCLDGCESLEWTTDTEMAARFKTTIGPVSARFTGTLALSEVDPPESYLLTAQGQGGAAGFFKGSARVTLSETGTKLTLLRYQSDATVGGKLASVGSRLLGGAVEKTADDFFRKLSERIGEGGAAAMPAPPMHRPDAPTPITGRAILIVLGIALGVTAILATVMALPG</sequence>
<gene>
    <name evidence="2" type="ORF">SAMN05421720_101450</name>
</gene>
<reference evidence="2 3" key="1">
    <citation type="submission" date="2016-10" db="EMBL/GenBank/DDBJ databases">
        <authorList>
            <person name="de Groot N.N."/>
        </authorList>
    </citation>
    <scope>NUCLEOTIDE SEQUENCE [LARGE SCALE GENOMIC DNA]</scope>
    <source>
        <strain evidence="2 3">ATCC 700224</strain>
    </source>
</reference>
<keyword evidence="1" id="KW-0472">Membrane</keyword>
<dbReference type="CDD" id="cd05018">
    <property type="entry name" value="CoxG"/>
    <property type="match status" value="1"/>
</dbReference>
<dbReference type="RefSeq" id="WP_092781389.1">
    <property type="nucleotide sequence ID" value="NZ_FNAP01000001.1"/>
</dbReference>
<dbReference type="STRING" id="69960.SAMN05421720_101450"/>
<accession>A0A1G6XC61</accession>
<protein>
    <recommendedName>
        <fullName evidence="4">Carbon monoxide dehydrogenase subunit G</fullName>
    </recommendedName>
</protein>
<dbReference type="SUPFAM" id="SSF55961">
    <property type="entry name" value="Bet v1-like"/>
    <property type="match status" value="1"/>
</dbReference>
<dbReference type="AlphaFoldDB" id="A0A1G6XC61"/>
<name>A0A1G6XC61_9PROT</name>
<evidence type="ECO:0000313" key="2">
    <source>
        <dbReference type="EMBL" id="SDD75789.1"/>
    </source>
</evidence>
<organism evidence="2 3">
    <name type="scientific">Rhodospira trueperi</name>
    <dbReference type="NCBI Taxonomy" id="69960"/>
    <lineage>
        <taxon>Bacteria</taxon>
        <taxon>Pseudomonadati</taxon>
        <taxon>Pseudomonadota</taxon>
        <taxon>Alphaproteobacteria</taxon>
        <taxon>Rhodospirillales</taxon>
        <taxon>Rhodospirillaceae</taxon>
        <taxon>Rhodospira</taxon>
    </lineage>
</organism>
<dbReference type="PANTHER" id="PTHR38588:SF1">
    <property type="entry name" value="BLL0334 PROTEIN"/>
    <property type="match status" value="1"/>
</dbReference>
<keyword evidence="1" id="KW-1133">Transmembrane helix</keyword>
<evidence type="ECO:0008006" key="4">
    <source>
        <dbReference type="Google" id="ProtNLM"/>
    </source>
</evidence>
<dbReference type="PANTHER" id="PTHR38588">
    <property type="entry name" value="BLL0334 PROTEIN"/>
    <property type="match status" value="1"/>
</dbReference>
<keyword evidence="1" id="KW-0812">Transmembrane</keyword>
<feature type="transmembrane region" description="Helical" evidence="1">
    <location>
        <begin position="171"/>
        <end position="192"/>
    </location>
</feature>
<evidence type="ECO:0000256" key="1">
    <source>
        <dbReference type="SAM" id="Phobius"/>
    </source>
</evidence>
<dbReference type="EMBL" id="FNAP01000001">
    <property type="protein sequence ID" value="SDD75789.1"/>
    <property type="molecule type" value="Genomic_DNA"/>
</dbReference>
<proteinExistence type="predicted"/>
<dbReference type="Proteomes" id="UP000199412">
    <property type="component" value="Unassembled WGS sequence"/>
</dbReference>
<dbReference type="Pfam" id="PF06240">
    <property type="entry name" value="COXG"/>
    <property type="match status" value="1"/>
</dbReference>
<dbReference type="InterPro" id="IPR023393">
    <property type="entry name" value="START-like_dom_sf"/>
</dbReference>
<dbReference type="Gene3D" id="3.30.530.20">
    <property type="match status" value="1"/>
</dbReference>
<keyword evidence="3" id="KW-1185">Reference proteome</keyword>
<dbReference type="InterPro" id="IPR010419">
    <property type="entry name" value="CO_DH_gsu"/>
</dbReference>